<name>A0A100YV29_TRASO</name>
<dbReference type="InterPro" id="IPR013704">
    <property type="entry name" value="UPF0313_N"/>
</dbReference>
<dbReference type="SFLD" id="SFLDS00029">
    <property type="entry name" value="Radical_SAM"/>
    <property type="match status" value="1"/>
</dbReference>
<keyword evidence="2 6" id="KW-0949">S-adenosyl-L-methionine</keyword>
<reference evidence="9 10" key="1">
    <citation type="submission" date="2015-12" db="EMBL/GenBank/DDBJ databases">
        <title>Draft Genome Sequence of Olsenella scatoligenes SK9K4T; a Producer of 3-Methylindole- (skatole) and 4-Methylphenol- (p-cresol) Isolated from Pig Feces.</title>
        <authorList>
            <person name="Li X."/>
            <person name="Borg B."/>
            <person name="Canibe N."/>
        </authorList>
    </citation>
    <scope>NUCLEOTIDE SEQUENCE [LARGE SCALE GENOMIC DNA]</scope>
    <source>
        <strain evidence="9 10">SK9K4</strain>
    </source>
</reference>
<dbReference type="PANTHER" id="PTHR32331:SF0">
    <property type="entry name" value="UPF0313 PROTEIN YGIQ"/>
    <property type="match status" value="1"/>
</dbReference>
<dbReference type="Proteomes" id="UP000054078">
    <property type="component" value="Unassembled WGS sequence"/>
</dbReference>
<feature type="domain" description="Radical SAM core" evidence="8">
    <location>
        <begin position="356"/>
        <end position="631"/>
    </location>
</feature>
<keyword evidence="4 6" id="KW-0408">Iron</keyword>
<evidence type="ECO:0000256" key="5">
    <source>
        <dbReference type="ARBA" id="ARBA00023014"/>
    </source>
</evidence>
<dbReference type="SFLD" id="SFLDG01082">
    <property type="entry name" value="B12-binding_domain_containing"/>
    <property type="match status" value="1"/>
</dbReference>
<dbReference type="STRING" id="1299998.AUL39_08420"/>
<evidence type="ECO:0000313" key="9">
    <source>
        <dbReference type="EMBL" id="KUH58223.1"/>
    </source>
</evidence>
<evidence type="ECO:0000256" key="3">
    <source>
        <dbReference type="ARBA" id="ARBA00022723"/>
    </source>
</evidence>
<dbReference type="RefSeq" id="WP_059055260.1">
    <property type="nucleotide sequence ID" value="NZ_LOJF01000010.1"/>
</dbReference>
<dbReference type="InterPro" id="IPR058240">
    <property type="entry name" value="rSAM_sf"/>
</dbReference>
<dbReference type="SUPFAM" id="SSF102114">
    <property type="entry name" value="Radical SAM enzymes"/>
    <property type="match status" value="1"/>
</dbReference>
<accession>A0A100YV29</accession>
<feature type="region of interest" description="Disordered" evidence="7">
    <location>
        <begin position="1"/>
        <end position="69"/>
    </location>
</feature>
<dbReference type="NCBIfam" id="TIGR03904">
    <property type="entry name" value="SAM_YgiQ"/>
    <property type="match status" value="1"/>
</dbReference>
<comment type="cofactor">
    <cofactor evidence="6">
        <name>[4Fe-4S] cluster</name>
        <dbReference type="ChEBI" id="CHEBI:49883"/>
    </cofactor>
    <text evidence="6">Binds 1 [4Fe-4S] cluster. The cluster is coordinated with 3 cysteines and an exchangeable S-adenosyl-L-methionine.</text>
</comment>
<feature type="compositionally biased region" description="Basic and acidic residues" evidence="7">
    <location>
        <begin position="1"/>
        <end position="18"/>
    </location>
</feature>
<dbReference type="OrthoDB" id="9803479at2"/>
<dbReference type="Pfam" id="PF11842">
    <property type="entry name" value="DUF3362"/>
    <property type="match status" value="1"/>
</dbReference>
<feature type="region of interest" description="Disordered" evidence="7">
    <location>
        <begin position="663"/>
        <end position="683"/>
    </location>
</feature>
<dbReference type="GO" id="GO:0051539">
    <property type="term" value="F:4 iron, 4 sulfur cluster binding"/>
    <property type="evidence" value="ECO:0007669"/>
    <property type="project" value="UniProtKB-KW"/>
</dbReference>
<dbReference type="InterPro" id="IPR023404">
    <property type="entry name" value="rSAM_horseshoe"/>
</dbReference>
<dbReference type="EMBL" id="LOJF01000010">
    <property type="protein sequence ID" value="KUH58223.1"/>
    <property type="molecule type" value="Genomic_DNA"/>
</dbReference>
<protein>
    <submittedName>
        <fullName evidence="9">YgiQ family radical SAM protein</fullName>
    </submittedName>
</protein>
<evidence type="ECO:0000256" key="6">
    <source>
        <dbReference type="HAMAP-Rule" id="MF_01251"/>
    </source>
</evidence>
<comment type="caution">
    <text evidence="9">The sequence shown here is derived from an EMBL/GenBank/DDBJ whole genome shotgun (WGS) entry which is preliminary data.</text>
</comment>
<dbReference type="InterPro" id="IPR006638">
    <property type="entry name" value="Elp3/MiaA/NifB-like_rSAM"/>
</dbReference>
<dbReference type="InterPro" id="IPR007197">
    <property type="entry name" value="rSAM"/>
</dbReference>
<dbReference type="AlphaFoldDB" id="A0A100YV29"/>
<keyword evidence="1 6" id="KW-0004">4Fe-4S</keyword>
<evidence type="ECO:0000256" key="4">
    <source>
        <dbReference type="ARBA" id="ARBA00023004"/>
    </source>
</evidence>
<evidence type="ECO:0000256" key="7">
    <source>
        <dbReference type="SAM" id="MobiDB-lite"/>
    </source>
</evidence>
<keyword evidence="5 6" id="KW-0411">Iron-sulfur</keyword>
<dbReference type="PANTHER" id="PTHR32331">
    <property type="entry name" value="UPF0313 PROTEIN YGIQ"/>
    <property type="match status" value="1"/>
</dbReference>
<evidence type="ECO:0000313" key="10">
    <source>
        <dbReference type="Proteomes" id="UP000054078"/>
    </source>
</evidence>
<dbReference type="Gene3D" id="3.80.30.20">
    <property type="entry name" value="tm_1862 like domain"/>
    <property type="match status" value="1"/>
</dbReference>
<evidence type="ECO:0000259" key="8">
    <source>
        <dbReference type="PROSITE" id="PS51918"/>
    </source>
</evidence>
<keyword evidence="10" id="KW-1185">Reference proteome</keyword>
<dbReference type="GO" id="GO:0003824">
    <property type="term" value="F:catalytic activity"/>
    <property type="evidence" value="ECO:0007669"/>
    <property type="project" value="InterPro"/>
</dbReference>
<sequence>MGEKTHEARRRGDNEHGAHHGTHGRGSRDVCGGTGTHGGGAHGGTGARGAHHNHGGKPVSAHKGPDRSAFLPVSREDMEARGWDQCDFVFVSGDAYVDHPSFACAIITRVLESHGYKVGVIAQPNWRDPASVTVLGEPRLAFLVCSGNMDSMVNHYTVAKHRRPKDFYSPGGQMGLRPDHADVVYGNLIRRTYKHVPIVLGGIEASLRRLAHYDYWSDSLKRSILLDSGADIISYGMGERSIVEIADALDGGVDVHDISWIAGTVYRARTTEQCVDPVVLPTWEAMRADKTEYARSFGIQCRNLNPYLSHPLVEEYEHGVYVIQNPPAKPLTTPELDAVYELPYARAAHPMYDAAGGIPAIAEVKFSLASNRGCLGECSFCALNFHQGRIIQARSDESLVAEATAMTHDPDFKGYINDVGGPTADFMQPACPKQAKAGACVDRRCLAPEPCPNLRVTHERYVGLLRKLRAIPGVKKVFIRSGIRFDYALYDKDHTFIRELAEYHTSGQLRLAPEHVCDDVLRVMGKPSNDVYERFVHEFEKASRACGKEQYVVPYLMSSHPGSTMEDAVKLAEFCRDLGYNPEQVSDFYPTPSTVSTCIYYTGLDPRTMKHVYCPTNPHEKAMQRALIQYRDPKNYDLVVEALHRAHREDLIGYGPKCLVRPERPRARATGAGRGGRRSRRGH</sequence>
<dbReference type="SFLD" id="SFLDG01069">
    <property type="entry name" value="UPF0313"/>
    <property type="match status" value="1"/>
</dbReference>
<feature type="binding site" evidence="6">
    <location>
        <position position="381"/>
    </location>
    <ligand>
        <name>[4Fe-4S] cluster</name>
        <dbReference type="ChEBI" id="CHEBI:49883"/>
        <note>4Fe-4S-S-AdoMet</note>
    </ligand>
</feature>
<feature type="compositionally biased region" description="Gly residues" evidence="7">
    <location>
        <begin position="32"/>
        <end position="47"/>
    </location>
</feature>
<evidence type="ECO:0000256" key="2">
    <source>
        <dbReference type="ARBA" id="ARBA00022691"/>
    </source>
</evidence>
<keyword evidence="3 6" id="KW-0479">Metal-binding</keyword>
<comment type="similarity">
    <text evidence="6">Belongs to the UPF0313 family.</text>
</comment>
<proteinExistence type="inferred from homology"/>
<dbReference type="SMART" id="SM00729">
    <property type="entry name" value="Elp3"/>
    <property type="match status" value="1"/>
</dbReference>
<dbReference type="GO" id="GO:0005506">
    <property type="term" value="F:iron ion binding"/>
    <property type="evidence" value="ECO:0007669"/>
    <property type="project" value="UniProtKB-UniRule"/>
</dbReference>
<dbReference type="Pfam" id="PF08497">
    <property type="entry name" value="Radical_SAM_N"/>
    <property type="match status" value="1"/>
</dbReference>
<dbReference type="PROSITE" id="PS51918">
    <property type="entry name" value="RADICAL_SAM"/>
    <property type="match status" value="1"/>
</dbReference>
<dbReference type="InterPro" id="IPR022946">
    <property type="entry name" value="UPF0313"/>
</dbReference>
<feature type="binding site" evidence="6">
    <location>
        <position position="378"/>
    </location>
    <ligand>
        <name>[4Fe-4S] cluster</name>
        <dbReference type="ChEBI" id="CHEBI:49883"/>
        <note>4Fe-4S-S-AdoMet</note>
    </ligand>
</feature>
<feature type="binding site" evidence="6">
    <location>
        <position position="374"/>
    </location>
    <ligand>
        <name>[4Fe-4S] cluster</name>
        <dbReference type="ChEBI" id="CHEBI:49883"/>
        <note>4Fe-4S-S-AdoMet</note>
    </ligand>
</feature>
<gene>
    <name evidence="9" type="ORF">AUL39_08420</name>
</gene>
<dbReference type="HAMAP" id="MF_01251">
    <property type="entry name" value="UPF0313"/>
    <property type="match status" value="1"/>
</dbReference>
<evidence type="ECO:0000256" key="1">
    <source>
        <dbReference type="ARBA" id="ARBA00022485"/>
    </source>
</evidence>
<organism evidence="9 10">
    <name type="scientific">Tractidigestivibacter scatoligenes</name>
    <name type="common">Olsenella scatoligenes</name>
    <dbReference type="NCBI Taxonomy" id="1299998"/>
    <lineage>
        <taxon>Bacteria</taxon>
        <taxon>Bacillati</taxon>
        <taxon>Actinomycetota</taxon>
        <taxon>Coriobacteriia</taxon>
        <taxon>Coriobacteriales</taxon>
        <taxon>Atopobiaceae</taxon>
        <taxon>Tractidigestivibacter</taxon>
    </lineage>
</organism>
<dbReference type="InterPro" id="IPR024560">
    <property type="entry name" value="UPF0313_C"/>
</dbReference>